<keyword evidence="3" id="KW-0413">Isomerase</keyword>
<evidence type="ECO:0000256" key="4">
    <source>
        <dbReference type="ARBA" id="ARBA00031870"/>
    </source>
</evidence>
<dbReference type="Pfam" id="PF00849">
    <property type="entry name" value="PseudoU_synth_2"/>
    <property type="match status" value="1"/>
</dbReference>
<name>A0A9D1AF56_9FIRM</name>
<dbReference type="InterPro" id="IPR020103">
    <property type="entry name" value="PsdUridine_synth_cat_dom_sf"/>
</dbReference>
<dbReference type="GO" id="GO:0006396">
    <property type="term" value="P:RNA processing"/>
    <property type="evidence" value="ECO:0007669"/>
    <property type="project" value="UniProtKB-ARBA"/>
</dbReference>
<evidence type="ECO:0000256" key="1">
    <source>
        <dbReference type="ARBA" id="ARBA00000073"/>
    </source>
</evidence>
<dbReference type="InterPro" id="IPR006145">
    <property type="entry name" value="PsdUridine_synth_RsuA/RluA"/>
</dbReference>
<evidence type="ECO:0000313" key="7">
    <source>
        <dbReference type="EMBL" id="HIR38798.1"/>
    </source>
</evidence>
<evidence type="ECO:0000256" key="5">
    <source>
        <dbReference type="ARBA" id="ARBA00033164"/>
    </source>
</evidence>
<evidence type="ECO:0000256" key="3">
    <source>
        <dbReference type="ARBA" id="ARBA00023235"/>
    </source>
</evidence>
<dbReference type="InterPro" id="IPR050188">
    <property type="entry name" value="RluA_PseudoU_synthase"/>
</dbReference>
<evidence type="ECO:0000256" key="2">
    <source>
        <dbReference type="ARBA" id="ARBA00010876"/>
    </source>
</evidence>
<dbReference type="CDD" id="cd02869">
    <property type="entry name" value="PseudoU_synth_RluA_like"/>
    <property type="match status" value="1"/>
</dbReference>
<feature type="domain" description="Pseudouridine synthase RsuA/RluA-like" evidence="6">
    <location>
        <begin position="100"/>
        <end position="216"/>
    </location>
</feature>
<dbReference type="Proteomes" id="UP000824179">
    <property type="component" value="Unassembled WGS sequence"/>
</dbReference>
<dbReference type="PANTHER" id="PTHR21600:SF83">
    <property type="entry name" value="PSEUDOURIDYLATE SYNTHASE RPUSD4, MITOCHONDRIAL"/>
    <property type="match status" value="1"/>
</dbReference>
<dbReference type="GO" id="GO:0009982">
    <property type="term" value="F:pseudouridine synthase activity"/>
    <property type="evidence" value="ECO:0007669"/>
    <property type="project" value="InterPro"/>
</dbReference>
<organism evidence="7 8">
    <name type="scientific">Candidatus Coproplasma stercoripullorum</name>
    <dbReference type="NCBI Taxonomy" id="2840751"/>
    <lineage>
        <taxon>Bacteria</taxon>
        <taxon>Bacillati</taxon>
        <taxon>Bacillota</taxon>
        <taxon>Clostridia</taxon>
        <taxon>Eubacteriales</taxon>
        <taxon>Candidatus Coproplasma</taxon>
    </lineage>
</organism>
<comment type="caution">
    <text evidence="7">The sequence shown here is derived from an EMBL/GenBank/DDBJ whole genome shotgun (WGS) entry which is preliminary data.</text>
</comment>
<comment type="similarity">
    <text evidence="2">Belongs to the pseudouridine synthase RluA family.</text>
</comment>
<proteinExistence type="inferred from homology"/>
<dbReference type="EMBL" id="DVHB01000006">
    <property type="protein sequence ID" value="HIR38798.1"/>
    <property type="molecule type" value="Genomic_DNA"/>
</dbReference>
<evidence type="ECO:0000313" key="8">
    <source>
        <dbReference type="Proteomes" id="UP000824179"/>
    </source>
</evidence>
<gene>
    <name evidence="7" type="ORF">IAB90_00290</name>
</gene>
<dbReference type="PANTHER" id="PTHR21600">
    <property type="entry name" value="MITOCHONDRIAL RNA PSEUDOURIDINE SYNTHASE"/>
    <property type="match status" value="1"/>
</dbReference>
<reference evidence="7" key="1">
    <citation type="submission" date="2020-10" db="EMBL/GenBank/DDBJ databases">
        <authorList>
            <person name="Gilroy R."/>
        </authorList>
    </citation>
    <scope>NUCLEOTIDE SEQUENCE</scope>
    <source>
        <strain evidence="7">ChiW25-3613</strain>
    </source>
</reference>
<accession>A0A9D1AF56</accession>
<dbReference type="AlphaFoldDB" id="A0A9D1AF56"/>
<dbReference type="GO" id="GO:0140098">
    <property type="term" value="F:catalytic activity, acting on RNA"/>
    <property type="evidence" value="ECO:0007669"/>
    <property type="project" value="UniProtKB-ARBA"/>
</dbReference>
<reference evidence="7" key="2">
    <citation type="journal article" date="2021" name="PeerJ">
        <title>Extensive microbial diversity within the chicken gut microbiome revealed by metagenomics and culture.</title>
        <authorList>
            <person name="Gilroy R."/>
            <person name="Ravi A."/>
            <person name="Getino M."/>
            <person name="Pursley I."/>
            <person name="Horton D.L."/>
            <person name="Alikhan N.F."/>
            <person name="Baker D."/>
            <person name="Gharbi K."/>
            <person name="Hall N."/>
            <person name="Watson M."/>
            <person name="Adriaenssens E.M."/>
            <person name="Foster-Nyarko E."/>
            <person name="Jarju S."/>
            <person name="Secka A."/>
            <person name="Antonio M."/>
            <person name="Oren A."/>
            <person name="Chaudhuri R.R."/>
            <person name="La Ragione R."/>
            <person name="Hildebrand F."/>
            <person name="Pallen M.J."/>
        </authorList>
    </citation>
    <scope>NUCLEOTIDE SEQUENCE</scope>
    <source>
        <strain evidence="7">ChiW25-3613</strain>
    </source>
</reference>
<dbReference type="SUPFAM" id="SSF55120">
    <property type="entry name" value="Pseudouridine synthase"/>
    <property type="match status" value="1"/>
</dbReference>
<dbReference type="GO" id="GO:0001522">
    <property type="term" value="P:pseudouridine synthesis"/>
    <property type="evidence" value="ECO:0007669"/>
    <property type="project" value="InterPro"/>
</dbReference>
<dbReference type="GO" id="GO:0003723">
    <property type="term" value="F:RNA binding"/>
    <property type="evidence" value="ECO:0007669"/>
    <property type="project" value="InterPro"/>
</dbReference>
<sequence>MKKFVAEGTTDLKTFTDGHFPQGSFAFAALLRAKDIRVNGVRTGKNVRLSAGDEVVYYTTPAQEQKPSHRVIYADQNVLVCDKFSGVSAEGLLCELQAAGEIYAVHRLDRNTEGVIIFAKNAAAEDELVRAFKERRVKKAYLALCKDNFKAENAVLTAYLSKDEKRAEVKVFDSPKSGCVKIVTEYSVIKREGELALVLVLLHTGRTHQIRAHMAHIGCPVLGDEKYGDGELNKKYGARRQRLVSKSLTLECGGILSYLSGKTFESAFVPEP</sequence>
<evidence type="ECO:0000259" key="6">
    <source>
        <dbReference type="Pfam" id="PF00849"/>
    </source>
</evidence>
<comment type="catalytic activity">
    <reaction evidence="1">
        <text>a uridine in RNA = a pseudouridine in RNA</text>
        <dbReference type="Rhea" id="RHEA:48348"/>
        <dbReference type="Rhea" id="RHEA-COMP:12068"/>
        <dbReference type="Rhea" id="RHEA-COMP:12069"/>
        <dbReference type="ChEBI" id="CHEBI:65314"/>
        <dbReference type="ChEBI" id="CHEBI:65315"/>
    </reaction>
</comment>
<dbReference type="Gene3D" id="3.30.2350.10">
    <property type="entry name" value="Pseudouridine synthase"/>
    <property type="match status" value="1"/>
</dbReference>
<protein>
    <recommendedName>
        <fullName evidence="4">RNA pseudouridylate synthase</fullName>
    </recommendedName>
    <alternativeName>
        <fullName evidence="5">RNA-uridine isomerase</fullName>
    </alternativeName>
</protein>